<organism evidence="1">
    <name type="scientific">Anguilla anguilla</name>
    <name type="common">European freshwater eel</name>
    <name type="synonym">Muraena anguilla</name>
    <dbReference type="NCBI Taxonomy" id="7936"/>
    <lineage>
        <taxon>Eukaryota</taxon>
        <taxon>Metazoa</taxon>
        <taxon>Chordata</taxon>
        <taxon>Craniata</taxon>
        <taxon>Vertebrata</taxon>
        <taxon>Euteleostomi</taxon>
        <taxon>Actinopterygii</taxon>
        <taxon>Neopterygii</taxon>
        <taxon>Teleostei</taxon>
        <taxon>Anguilliformes</taxon>
        <taxon>Anguillidae</taxon>
        <taxon>Anguilla</taxon>
    </lineage>
</organism>
<evidence type="ECO:0000313" key="1">
    <source>
        <dbReference type="EMBL" id="JAH99295.1"/>
    </source>
</evidence>
<accession>A0A0E9XBV3</accession>
<name>A0A0E9XBV3_ANGAN</name>
<reference evidence="1" key="1">
    <citation type="submission" date="2014-11" db="EMBL/GenBank/DDBJ databases">
        <authorList>
            <person name="Amaro Gonzalez C."/>
        </authorList>
    </citation>
    <scope>NUCLEOTIDE SEQUENCE</scope>
</reference>
<sequence length="25" mass="2929">MIDYACPRMNFKGITIVLLKLFELV</sequence>
<protein>
    <submittedName>
        <fullName evidence="1">Uncharacterized protein</fullName>
    </submittedName>
</protein>
<dbReference type="AlphaFoldDB" id="A0A0E9XBV3"/>
<proteinExistence type="predicted"/>
<reference evidence="1" key="2">
    <citation type="journal article" date="2015" name="Fish Shellfish Immunol.">
        <title>Early steps in the European eel (Anguilla anguilla)-Vibrio vulnificus interaction in the gills: Role of the RtxA13 toxin.</title>
        <authorList>
            <person name="Callol A."/>
            <person name="Pajuelo D."/>
            <person name="Ebbesson L."/>
            <person name="Teles M."/>
            <person name="MacKenzie S."/>
            <person name="Amaro C."/>
        </authorList>
    </citation>
    <scope>NUCLEOTIDE SEQUENCE</scope>
</reference>
<dbReference type="EMBL" id="GBXM01009282">
    <property type="protein sequence ID" value="JAH99295.1"/>
    <property type="molecule type" value="Transcribed_RNA"/>
</dbReference>